<dbReference type="FunFam" id="2.20.100.10:FF:000001">
    <property type="entry name" value="semaphorin-5A isoform X1"/>
    <property type="match status" value="2"/>
</dbReference>
<proteinExistence type="predicted"/>
<keyword evidence="2" id="KW-0677">Repeat</keyword>
<dbReference type="Pfam" id="PF00090">
    <property type="entry name" value="TSP_1"/>
    <property type="match status" value="3"/>
</dbReference>
<dbReference type="PANTHER" id="PTHR22906:SF21">
    <property type="entry name" value="SEMA DOMAIN-CONTAINING PROTEIN"/>
    <property type="match status" value="1"/>
</dbReference>
<dbReference type="Gene3D" id="4.10.400.10">
    <property type="entry name" value="Low-density Lipoprotein Receptor"/>
    <property type="match status" value="1"/>
</dbReference>
<keyword evidence="7" id="KW-1185">Reference proteome</keyword>
<keyword evidence="3" id="KW-1015">Disulfide bond</keyword>
<dbReference type="InterPro" id="IPR000884">
    <property type="entry name" value="TSP1_rpt"/>
</dbReference>
<protein>
    <submittedName>
        <fullName evidence="6">Hemicentin-1</fullName>
    </submittedName>
</protein>
<dbReference type="SMART" id="SM00192">
    <property type="entry name" value="LDLa"/>
    <property type="match status" value="1"/>
</dbReference>
<accession>A0A8S3Q9N5</accession>
<dbReference type="AlphaFoldDB" id="A0A8S3Q9N5"/>
<dbReference type="PRINTS" id="PR01705">
    <property type="entry name" value="TSP1REPEAT"/>
</dbReference>
<name>A0A8S3Q9N5_MYTED</name>
<dbReference type="InterPro" id="IPR052065">
    <property type="entry name" value="Compl_asym_regulator"/>
</dbReference>
<dbReference type="EMBL" id="CAJPWZ010000358">
    <property type="protein sequence ID" value="CAG2191224.1"/>
    <property type="molecule type" value="Genomic_DNA"/>
</dbReference>
<dbReference type="SMART" id="SM00209">
    <property type="entry name" value="TSP1"/>
    <property type="match status" value="3"/>
</dbReference>
<dbReference type="OrthoDB" id="6273859at2759"/>
<keyword evidence="5" id="KW-0732">Signal</keyword>
<evidence type="ECO:0000256" key="5">
    <source>
        <dbReference type="SAM" id="SignalP"/>
    </source>
</evidence>
<feature type="chain" id="PRO_5035874754" evidence="5">
    <location>
        <begin position="18"/>
        <end position="299"/>
    </location>
</feature>
<gene>
    <name evidence="6" type="ORF">MEDL_6491</name>
</gene>
<comment type="caution">
    <text evidence="4">Lacks conserved residue(s) required for the propagation of feature annotation.</text>
</comment>
<sequence length="299" mass="30974">MLQSIIPFLCIVSGALAVDGNWSAWGSWGGCSQTCGSGTRYRSRSCSNPFPSFNGADCVGDTQVSQTCNTNTCPAAGNLGTNACPAGNIDKHIQIYKCPAVDGAWSDWGDWGDCSNACGSGTKTRTRDCTDPTPMYGGSDCSVSNTESQSEICTGPCAVDGVWGSWGSYGDCTHTCGGGKKARRRSCDNPVPSNGGDDCSGDTYNIADCNTGACSVPAAGSYVQICPTGFFTCESGIVGCINNTLQCDCTNHCSDSSDESTSYASCPAVPTCTGSDVKSSITICLLLGLMRFVVEKIII</sequence>
<dbReference type="InterPro" id="IPR036383">
    <property type="entry name" value="TSP1_rpt_sf"/>
</dbReference>
<dbReference type="SUPFAM" id="SSF57424">
    <property type="entry name" value="LDL receptor-like module"/>
    <property type="match status" value="1"/>
</dbReference>
<evidence type="ECO:0000256" key="3">
    <source>
        <dbReference type="ARBA" id="ARBA00023157"/>
    </source>
</evidence>
<dbReference type="PROSITE" id="PS50092">
    <property type="entry name" value="TSP1"/>
    <property type="match status" value="3"/>
</dbReference>
<dbReference type="Proteomes" id="UP000683360">
    <property type="component" value="Unassembled WGS sequence"/>
</dbReference>
<dbReference type="FunFam" id="2.20.100.10:FF:000007">
    <property type="entry name" value="Thrombospondin 1"/>
    <property type="match status" value="1"/>
</dbReference>
<feature type="signal peptide" evidence="5">
    <location>
        <begin position="1"/>
        <end position="17"/>
    </location>
</feature>
<keyword evidence="1" id="KW-0245">EGF-like domain</keyword>
<evidence type="ECO:0000256" key="1">
    <source>
        <dbReference type="ARBA" id="ARBA00022536"/>
    </source>
</evidence>
<evidence type="ECO:0000313" key="6">
    <source>
        <dbReference type="EMBL" id="CAG2191224.1"/>
    </source>
</evidence>
<dbReference type="InterPro" id="IPR036055">
    <property type="entry name" value="LDL_receptor-like_sf"/>
</dbReference>
<organism evidence="6 7">
    <name type="scientific">Mytilus edulis</name>
    <name type="common">Blue mussel</name>
    <dbReference type="NCBI Taxonomy" id="6550"/>
    <lineage>
        <taxon>Eukaryota</taxon>
        <taxon>Metazoa</taxon>
        <taxon>Spiralia</taxon>
        <taxon>Lophotrochozoa</taxon>
        <taxon>Mollusca</taxon>
        <taxon>Bivalvia</taxon>
        <taxon>Autobranchia</taxon>
        <taxon>Pteriomorphia</taxon>
        <taxon>Mytilida</taxon>
        <taxon>Mytiloidea</taxon>
        <taxon>Mytilidae</taxon>
        <taxon>Mytilinae</taxon>
        <taxon>Mytilus</taxon>
    </lineage>
</organism>
<evidence type="ECO:0000256" key="4">
    <source>
        <dbReference type="PROSITE-ProRule" id="PRU00124"/>
    </source>
</evidence>
<dbReference type="PROSITE" id="PS50068">
    <property type="entry name" value="LDLRA_2"/>
    <property type="match status" value="1"/>
</dbReference>
<dbReference type="Gene3D" id="2.20.100.10">
    <property type="entry name" value="Thrombospondin type-1 (TSP1) repeat"/>
    <property type="match status" value="3"/>
</dbReference>
<dbReference type="PANTHER" id="PTHR22906">
    <property type="entry name" value="PROPERDIN"/>
    <property type="match status" value="1"/>
</dbReference>
<evidence type="ECO:0000256" key="2">
    <source>
        <dbReference type="ARBA" id="ARBA00022737"/>
    </source>
</evidence>
<evidence type="ECO:0000313" key="7">
    <source>
        <dbReference type="Proteomes" id="UP000683360"/>
    </source>
</evidence>
<dbReference type="InterPro" id="IPR002172">
    <property type="entry name" value="LDrepeatLR_classA_rpt"/>
</dbReference>
<reference evidence="6" key="1">
    <citation type="submission" date="2021-03" db="EMBL/GenBank/DDBJ databases">
        <authorList>
            <person name="Bekaert M."/>
        </authorList>
    </citation>
    <scope>NUCLEOTIDE SEQUENCE</scope>
</reference>
<comment type="caution">
    <text evidence="6">The sequence shown here is derived from an EMBL/GenBank/DDBJ whole genome shotgun (WGS) entry which is preliminary data.</text>
</comment>
<dbReference type="SUPFAM" id="SSF82895">
    <property type="entry name" value="TSP-1 type 1 repeat"/>
    <property type="match status" value="3"/>
</dbReference>